<accession>A0A1Y5ID76</accession>
<evidence type="ECO:0000256" key="4">
    <source>
        <dbReference type="ARBA" id="ARBA00034320"/>
    </source>
</evidence>
<evidence type="ECO:0000256" key="1">
    <source>
        <dbReference type="ARBA" id="ARBA00022741"/>
    </source>
</evidence>
<dbReference type="CDD" id="cd03112">
    <property type="entry name" value="CobW-like"/>
    <property type="match status" value="1"/>
</dbReference>
<evidence type="ECO:0000256" key="5">
    <source>
        <dbReference type="ARBA" id="ARBA00049117"/>
    </source>
</evidence>
<dbReference type="Pfam" id="PF07683">
    <property type="entry name" value="CobW_C"/>
    <property type="match status" value="1"/>
</dbReference>
<comment type="catalytic activity">
    <reaction evidence="5">
        <text>GTP + H2O = GDP + phosphate + H(+)</text>
        <dbReference type="Rhea" id="RHEA:19669"/>
        <dbReference type="ChEBI" id="CHEBI:15377"/>
        <dbReference type="ChEBI" id="CHEBI:15378"/>
        <dbReference type="ChEBI" id="CHEBI:37565"/>
        <dbReference type="ChEBI" id="CHEBI:43474"/>
        <dbReference type="ChEBI" id="CHEBI:58189"/>
    </reaction>
    <physiologicalReaction direction="left-to-right" evidence="5">
        <dbReference type="Rhea" id="RHEA:19670"/>
    </physiologicalReaction>
</comment>
<keyword evidence="2" id="KW-0378">Hydrolase</keyword>
<dbReference type="Gene3D" id="3.30.1220.10">
    <property type="entry name" value="CobW-like, C-terminal domain"/>
    <property type="match status" value="1"/>
</dbReference>
<dbReference type="PANTHER" id="PTHR43603:SF1">
    <property type="entry name" value="ZINC-REGULATED GTPASE METALLOPROTEIN ACTIVATOR 1"/>
    <property type="match status" value="1"/>
</dbReference>
<dbReference type="PANTHER" id="PTHR43603">
    <property type="entry name" value="COBW DOMAIN-CONTAINING PROTEIN DDB_G0274527"/>
    <property type="match status" value="1"/>
</dbReference>
<evidence type="ECO:0000256" key="6">
    <source>
        <dbReference type="SAM" id="MobiDB-lite"/>
    </source>
</evidence>
<name>A0A1Y5ID76_OSTTA</name>
<feature type="region of interest" description="Disordered" evidence="6">
    <location>
        <begin position="1"/>
        <end position="65"/>
    </location>
</feature>
<comment type="similarity">
    <text evidence="4">Belongs to the SIMIBI class G3E GTPase family. ZNG1 subfamily.</text>
</comment>
<dbReference type="EMBL" id="KZ155778">
    <property type="protein sequence ID" value="OUS47441.1"/>
    <property type="molecule type" value="Genomic_DNA"/>
</dbReference>
<evidence type="ECO:0000256" key="2">
    <source>
        <dbReference type="ARBA" id="ARBA00022801"/>
    </source>
</evidence>
<gene>
    <name evidence="9" type="ORF">BE221DRAFT_191004</name>
</gene>
<dbReference type="InterPro" id="IPR036627">
    <property type="entry name" value="CobW-likC_sf"/>
</dbReference>
<dbReference type="InterPro" id="IPR027417">
    <property type="entry name" value="P-loop_NTPase"/>
</dbReference>
<evidence type="ECO:0000259" key="8">
    <source>
        <dbReference type="Pfam" id="PF07683"/>
    </source>
</evidence>
<feature type="compositionally biased region" description="Basic and acidic residues" evidence="6">
    <location>
        <begin position="22"/>
        <end position="39"/>
    </location>
</feature>
<dbReference type="AlphaFoldDB" id="A0A1Y5ID76"/>
<reference evidence="9" key="1">
    <citation type="submission" date="2017-04" db="EMBL/GenBank/DDBJ databases">
        <title>Population genomics of picophytoplankton unveils novel chromosome hypervariability.</title>
        <authorList>
            <consortium name="DOE Joint Genome Institute"/>
            <person name="Blanc-Mathieu R."/>
            <person name="Krasovec M."/>
            <person name="Hebrard M."/>
            <person name="Yau S."/>
            <person name="Desgranges E."/>
            <person name="Martin J."/>
            <person name="Schackwitz W."/>
            <person name="Kuo A."/>
            <person name="Salin G."/>
            <person name="Donnadieu C."/>
            <person name="Desdevises Y."/>
            <person name="Sanchez-Ferandin S."/>
            <person name="Moreau H."/>
            <person name="Rivals E."/>
            <person name="Grigoriev I.V."/>
            <person name="Grimsley N."/>
            <person name="Eyre-Walker A."/>
            <person name="Piganeau G."/>
        </authorList>
    </citation>
    <scope>NUCLEOTIDE SEQUENCE [LARGE SCALE GENOMIC DNA]</scope>
    <source>
        <strain evidence="9">RCC 1115</strain>
    </source>
</reference>
<evidence type="ECO:0000259" key="7">
    <source>
        <dbReference type="Pfam" id="PF02492"/>
    </source>
</evidence>
<organism evidence="9">
    <name type="scientific">Ostreococcus tauri</name>
    <name type="common">Marine green alga</name>
    <dbReference type="NCBI Taxonomy" id="70448"/>
    <lineage>
        <taxon>Eukaryota</taxon>
        <taxon>Viridiplantae</taxon>
        <taxon>Chlorophyta</taxon>
        <taxon>Mamiellophyceae</taxon>
        <taxon>Mamiellales</taxon>
        <taxon>Bathycoccaceae</taxon>
        <taxon>Ostreococcus</taxon>
    </lineage>
</organism>
<dbReference type="Pfam" id="PF02492">
    <property type="entry name" value="cobW"/>
    <property type="match status" value="1"/>
</dbReference>
<dbReference type="InterPro" id="IPR051927">
    <property type="entry name" value="Zn_Chap_cDPG_Synth"/>
</dbReference>
<dbReference type="Proteomes" id="UP000195557">
    <property type="component" value="Unassembled WGS sequence"/>
</dbReference>
<feature type="domain" description="CobW C-terminal" evidence="8">
    <location>
        <begin position="368"/>
        <end position="457"/>
    </location>
</feature>
<dbReference type="GO" id="GO:0000166">
    <property type="term" value="F:nucleotide binding"/>
    <property type="evidence" value="ECO:0007669"/>
    <property type="project" value="UniProtKB-KW"/>
</dbReference>
<evidence type="ECO:0000256" key="3">
    <source>
        <dbReference type="ARBA" id="ARBA00023186"/>
    </source>
</evidence>
<keyword evidence="1" id="KW-0547">Nucleotide-binding</keyword>
<sequence length="618" mass="66295">MRLGARGRANVTRASSASTSRALERARGSRARGESERSRGGSMASTQNDGSGRDGGAADGVSTSRSESINMFRNYELRTAYASAKTRTLPTCVVSGFLGAGKTTLARRALENRGGLRVAACVNDFASVNVDARLVRRTATGGESEDGSRKSEARVTELTNGCACCALRDDLEASVVELLNYGDGDGFDYALIETSGLVDPTEIAARLDRSFGPLTRARLDSVVCVVDAEIAADGGPDSERDVWNAQLACADVVLLNKVDLLHGDADKLARARSVIEVKAPGARVLECVNADVPLPSFLDVDVVPQPEGKSGHDWGSGLLPYVLSTTGGRLRKPKLDDGSVVVRSTGPLSLDPAKRTTHYSGGKRSSCNSVAFETSGSLVFARFEHWATKMMPKSTMRSKGVLTLAEDGSRGGSYDFHFSGKCRIELEPSVGELVSATSTCLVIIGEDLDEVAVTRDVATLEQPLPAAALRVLPELKRRISRSMAEDLRFEIENVDDANALITFRLTGAASNGFTVAELEESHGVDFNTMNIDLLRAVNASGEGECLLVPFESRDKVTKFGKPQIFLRLAVVSGYEESYEDVDGMAGARVEGAWSCVRRRAERVLERHISHIPRCKCGF</sequence>
<keyword evidence="3" id="KW-0143">Chaperone</keyword>
<dbReference type="SUPFAM" id="SSF52540">
    <property type="entry name" value="P-loop containing nucleoside triphosphate hydrolases"/>
    <property type="match status" value="1"/>
</dbReference>
<dbReference type="InterPro" id="IPR003495">
    <property type="entry name" value="CobW/HypB/UreG_nucleotide-bd"/>
</dbReference>
<dbReference type="GO" id="GO:0016787">
    <property type="term" value="F:hydrolase activity"/>
    <property type="evidence" value="ECO:0007669"/>
    <property type="project" value="UniProtKB-KW"/>
</dbReference>
<proteinExistence type="inferred from homology"/>
<dbReference type="eggNOG" id="KOG2743">
    <property type="taxonomic scope" value="Eukaryota"/>
</dbReference>
<feature type="domain" description="CobW/HypB/UreG nucleotide-binding" evidence="7">
    <location>
        <begin position="90"/>
        <end position="281"/>
    </location>
</feature>
<dbReference type="Gene3D" id="3.40.50.300">
    <property type="entry name" value="P-loop containing nucleotide triphosphate hydrolases"/>
    <property type="match status" value="1"/>
</dbReference>
<protein>
    <submittedName>
        <fullName evidence="9">CobW/HypB/UreG, nucleotide-binding domain-domain-containing protein</fullName>
    </submittedName>
</protein>
<dbReference type="InterPro" id="IPR011629">
    <property type="entry name" value="CobW-like_C"/>
</dbReference>
<evidence type="ECO:0000313" key="9">
    <source>
        <dbReference type="EMBL" id="OUS47441.1"/>
    </source>
</evidence>